<protein>
    <submittedName>
        <fullName evidence="1">Uncharacterized protein</fullName>
    </submittedName>
</protein>
<dbReference type="AlphaFoldDB" id="A0A0E9RLY6"/>
<reference evidence="1" key="2">
    <citation type="journal article" date="2015" name="Fish Shellfish Immunol.">
        <title>Early steps in the European eel (Anguilla anguilla)-Vibrio vulnificus interaction in the gills: Role of the RtxA13 toxin.</title>
        <authorList>
            <person name="Callol A."/>
            <person name="Pajuelo D."/>
            <person name="Ebbesson L."/>
            <person name="Teles M."/>
            <person name="MacKenzie S."/>
            <person name="Amaro C."/>
        </authorList>
    </citation>
    <scope>NUCLEOTIDE SEQUENCE</scope>
</reference>
<accession>A0A0E9RLY6</accession>
<sequence>MDHSRYPTNCSGVKILLRCANICLISL</sequence>
<dbReference type="EMBL" id="GBXM01079234">
    <property type="protein sequence ID" value="JAH29343.1"/>
    <property type="molecule type" value="Transcribed_RNA"/>
</dbReference>
<proteinExistence type="predicted"/>
<evidence type="ECO:0000313" key="1">
    <source>
        <dbReference type="EMBL" id="JAH29343.1"/>
    </source>
</evidence>
<name>A0A0E9RLY6_ANGAN</name>
<reference evidence="1" key="1">
    <citation type="submission" date="2014-11" db="EMBL/GenBank/DDBJ databases">
        <authorList>
            <person name="Amaro Gonzalez C."/>
        </authorList>
    </citation>
    <scope>NUCLEOTIDE SEQUENCE</scope>
</reference>
<organism evidence="1">
    <name type="scientific">Anguilla anguilla</name>
    <name type="common">European freshwater eel</name>
    <name type="synonym">Muraena anguilla</name>
    <dbReference type="NCBI Taxonomy" id="7936"/>
    <lineage>
        <taxon>Eukaryota</taxon>
        <taxon>Metazoa</taxon>
        <taxon>Chordata</taxon>
        <taxon>Craniata</taxon>
        <taxon>Vertebrata</taxon>
        <taxon>Euteleostomi</taxon>
        <taxon>Actinopterygii</taxon>
        <taxon>Neopterygii</taxon>
        <taxon>Teleostei</taxon>
        <taxon>Anguilliformes</taxon>
        <taxon>Anguillidae</taxon>
        <taxon>Anguilla</taxon>
    </lineage>
</organism>